<dbReference type="Proteomes" id="UP001556367">
    <property type="component" value="Unassembled WGS sequence"/>
</dbReference>
<organism evidence="1 2">
    <name type="scientific">Hohenbuehelia grisea</name>
    <dbReference type="NCBI Taxonomy" id="104357"/>
    <lineage>
        <taxon>Eukaryota</taxon>
        <taxon>Fungi</taxon>
        <taxon>Dikarya</taxon>
        <taxon>Basidiomycota</taxon>
        <taxon>Agaricomycotina</taxon>
        <taxon>Agaricomycetes</taxon>
        <taxon>Agaricomycetidae</taxon>
        <taxon>Agaricales</taxon>
        <taxon>Pleurotineae</taxon>
        <taxon>Pleurotaceae</taxon>
        <taxon>Hohenbuehelia</taxon>
    </lineage>
</organism>
<evidence type="ECO:0000313" key="2">
    <source>
        <dbReference type="Proteomes" id="UP001556367"/>
    </source>
</evidence>
<dbReference type="EMBL" id="JASNQZ010000004">
    <property type="protein sequence ID" value="KAL0958125.1"/>
    <property type="molecule type" value="Genomic_DNA"/>
</dbReference>
<comment type="caution">
    <text evidence="1">The sequence shown here is derived from an EMBL/GenBank/DDBJ whole genome shotgun (WGS) entry which is preliminary data.</text>
</comment>
<protein>
    <submittedName>
        <fullName evidence="1">Uncharacterized protein</fullName>
    </submittedName>
</protein>
<accession>A0ABR3JRU4</accession>
<evidence type="ECO:0000313" key="1">
    <source>
        <dbReference type="EMBL" id="KAL0958125.1"/>
    </source>
</evidence>
<keyword evidence="2" id="KW-1185">Reference proteome</keyword>
<reference evidence="2" key="1">
    <citation type="submission" date="2024-06" db="EMBL/GenBank/DDBJ databases">
        <title>Multi-omics analyses provide insights into the biosynthesis of the anticancer antibiotic pleurotin in Hohenbuehelia grisea.</title>
        <authorList>
            <person name="Weaver J.A."/>
            <person name="Alberti F."/>
        </authorList>
    </citation>
    <scope>NUCLEOTIDE SEQUENCE [LARGE SCALE GENOMIC DNA]</scope>
    <source>
        <strain evidence="2">T-177</strain>
    </source>
</reference>
<gene>
    <name evidence="1" type="ORF">HGRIS_000293</name>
</gene>
<proteinExistence type="predicted"/>
<name>A0ABR3JRU4_9AGAR</name>
<sequence length="327" mass="36701">MDSGPYLHHQMSSRASKKRKYSGCLTVLLIQHLDSVRRLLHTIENGDADGEQDLSDEVHDLVKQLVNKMESQLKDTKSIAFSSFTFETLTGLNLTEGSGLALKPWMDRVEEVSAVGSNQFMTSTVFYSILSLLSSLIPSTCEASARAWVDIFLYRASAMLTPPRRMVLRMEHSITMPTSHAVLAGHIDYTAAIGLLLNRDDLNHFPHHPRLGFFVAEVKGPSVVLNAYIAQAVGELFATAKTLKKSRLRGTITNGFTWIFIIVYLNDTDGGTYSVSQPLAFSVSQANELYHIPETDKMPNLISAILTYWLEHSFDDIREDDWFRKAR</sequence>